<organism evidence="2 3">
    <name type="scientific">Zizania palustris</name>
    <name type="common">Northern wild rice</name>
    <dbReference type="NCBI Taxonomy" id="103762"/>
    <lineage>
        <taxon>Eukaryota</taxon>
        <taxon>Viridiplantae</taxon>
        <taxon>Streptophyta</taxon>
        <taxon>Embryophyta</taxon>
        <taxon>Tracheophyta</taxon>
        <taxon>Spermatophyta</taxon>
        <taxon>Magnoliopsida</taxon>
        <taxon>Liliopsida</taxon>
        <taxon>Poales</taxon>
        <taxon>Poaceae</taxon>
        <taxon>BOP clade</taxon>
        <taxon>Oryzoideae</taxon>
        <taxon>Oryzeae</taxon>
        <taxon>Zizaniinae</taxon>
        <taxon>Zizania</taxon>
    </lineage>
</organism>
<keyword evidence="3" id="KW-1185">Reference proteome</keyword>
<name>A0A8J5SV24_ZIZPA</name>
<dbReference type="AlphaFoldDB" id="A0A8J5SV24"/>
<evidence type="ECO:0000313" key="3">
    <source>
        <dbReference type="Proteomes" id="UP000729402"/>
    </source>
</evidence>
<feature type="coiled-coil region" evidence="1">
    <location>
        <begin position="64"/>
        <end position="98"/>
    </location>
</feature>
<dbReference type="OrthoDB" id="693320at2759"/>
<evidence type="ECO:0000256" key="1">
    <source>
        <dbReference type="SAM" id="Coils"/>
    </source>
</evidence>
<comment type="caution">
    <text evidence="2">The sequence shown here is derived from an EMBL/GenBank/DDBJ whole genome shotgun (WGS) entry which is preliminary data.</text>
</comment>
<accession>A0A8J5SV24</accession>
<evidence type="ECO:0000313" key="2">
    <source>
        <dbReference type="EMBL" id="KAG8080878.1"/>
    </source>
</evidence>
<keyword evidence="1" id="KW-0175">Coiled coil</keyword>
<protein>
    <submittedName>
        <fullName evidence="2">Uncharacterized protein</fullName>
    </submittedName>
</protein>
<gene>
    <name evidence="2" type="ORF">GUJ93_ZPchr0007g5402</name>
</gene>
<dbReference type="Proteomes" id="UP000729402">
    <property type="component" value="Unassembled WGS sequence"/>
</dbReference>
<sequence length="113" mass="12979">MENNLSAESEEPKSASQVVADVLAQKTKNQFLHNVGIQHGQPRSSELTDLEVEKRTNAELRLVINTKHTKMDELQRQLEETEATRIRDKEEMKKQQVEMSAKIELLLRWGIPG</sequence>
<dbReference type="EMBL" id="JAAALK010000282">
    <property type="protein sequence ID" value="KAG8080878.1"/>
    <property type="molecule type" value="Genomic_DNA"/>
</dbReference>
<reference evidence="2" key="1">
    <citation type="journal article" date="2021" name="bioRxiv">
        <title>Whole Genome Assembly and Annotation of Northern Wild Rice, Zizania palustris L., Supports a Whole Genome Duplication in the Zizania Genus.</title>
        <authorList>
            <person name="Haas M."/>
            <person name="Kono T."/>
            <person name="Macchietto M."/>
            <person name="Millas R."/>
            <person name="McGilp L."/>
            <person name="Shao M."/>
            <person name="Duquette J."/>
            <person name="Hirsch C.N."/>
            <person name="Kimball J."/>
        </authorList>
    </citation>
    <scope>NUCLEOTIDE SEQUENCE</scope>
    <source>
        <tissue evidence="2">Fresh leaf tissue</tissue>
    </source>
</reference>
<reference evidence="2" key="2">
    <citation type="submission" date="2021-02" db="EMBL/GenBank/DDBJ databases">
        <authorList>
            <person name="Kimball J.A."/>
            <person name="Haas M.W."/>
            <person name="Macchietto M."/>
            <person name="Kono T."/>
            <person name="Duquette J."/>
            <person name="Shao M."/>
        </authorList>
    </citation>
    <scope>NUCLEOTIDE SEQUENCE</scope>
    <source>
        <tissue evidence="2">Fresh leaf tissue</tissue>
    </source>
</reference>
<proteinExistence type="predicted"/>